<comment type="caution">
    <text evidence="1">The sequence shown here is derived from an EMBL/GenBank/DDBJ whole genome shotgun (WGS) entry which is preliminary data.</text>
</comment>
<protein>
    <submittedName>
        <fullName evidence="1">Uncharacterized protein</fullName>
    </submittedName>
</protein>
<evidence type="ECO:0000313" key="1">
    <source>
        <dbReference type="EMBL" id="CAI9533497.1"/>
    </source>
</evidence>
<accession>A0ABN9ADK2</accession>
<gene>
    <name evidence="1" type="ORF">SPARVUS_LOCUS386886</name>
</gene>
<evidence type="ECO:0000313" key="2">
    <source>
        <dbReference type="Proteomes" id="UP001162483"/>
    </source>
</evidence>
<dbReference type="Proteomes" id="UP001162483">
    <property type="component" value="Unassembled WGS sequence"/>
</dbReference>
<dbReference type="EMBL" id="CATNWA010000135">
    <property type="protein sequence ID" value="CAI9533497.1"/>
    <property type="molecule type" value="Genomic_DNA"/>
</dbReference>
<reference evidence="1" key="1">
    <citation type="submission" date="2023-05" db="EMBL/GenBank/DDBJ databases">
        <authorList>
            <person name="Stuckert A."/>
        </authorList>
    </citation>
    <scope>NUCLEOTIDE SEQUENCE</scope>
</reference>
<sequence>MALGRKKLTCGAIKELTLCVCVRFTVSTLLYMALLCKAMHGNVQELT</sequence>
<feature type="non-terminal residue" evidence="1">
    <location>
        <position position="47"/>
    </location>
</feature>
<keyword evidence="2" id="KW-1185">Reference proteome</keyword>
<name>A0ABN9ADK2_9NEOB</name>
<proteinExistence type="predicted"/>
<organism evidence="1 2">
    <name type="scientific">Staurois parvus</name>
    <dbReference type="NCBI Taxonomy" id="386267"/>
    <lineage>
        <taxon>Eukaryota</taxon>
        <taxon>Metazoa</taxon>
        <taxon>Chordata</taxon>
        <taxon>Craniata</taxon>
        <taxon>Vertebrata</taxon>
        <taxon>Euteleostomi</taxon>
        <taxon>Amphibia</taxon>
        <taxon>Batrachia</taxon>
        <taxon>Anura</taxon>
        <taxon>Neobatrachia</taxon>
        <taxon>Ranoidea</taxon>
        <taxon>Ranidae</taxon>
        <taxon>Staurois</taxon>
    </lineage>
</organism>